<reference evidence="8" key="2">
    <citation type="journal article" date="2012" name="PLoS ONE">
        <title>A Deeply Branching Thermophilic Bacterium with an Ancient Acetyl-CoA Pathway Dominates a Subsurface Ecosystem.</title>
        <authorList>
            <person name="Takami H."/>
            <person name="Noguchi H."/>
            <person name="Takaki Y."/>
            <person name="Uchiyama I."/>
            <person name="Toyoda A."/>
            <person name="Nishi S."/>
            <person name="Chee G.-J."/>
            <person name="Arai W."/>
            <person name="Nunoura T."/>
            <person name="Itoh T."/>
            <person name="Hattori M."/>
            <person name="Takai K."/>
        </authorList>
    </citation>
    <scope>NUCLEOTIDE SEQUENCE</scope>
</reference>
<dbReference type="Gene3D" id="3.40.50.300">
    <property type="entry name" value="P-loop containing nucleotide triphosphate hydrolases"/>
    <property type="match status" value="1"/>
</dbReference>
<dbReference type="AlphaFoldDB" id="H5ST43"/>
<accession>H5ST43</accession>
<dbReference type="InterPro" id="IPR003439">
    <property type="entry name" value="ABC_transporter-like_ATP-bd"/>
</dbReference>
<dbReference type="InterPro" id="IPR004606">
    <property type="entry name" value="Mop_domain"/>
</dbReference>
<dbReference type="InterPro" id="IPR003593">
    <property type="entry name" value="AAA+_ATPase"/>
</dbReference>
<dbReference type="SMART" id="SM00382">
    <property type="entry name" value="AAA"/>
    <property type="match status" value="1"/>
</dbReference>
<dbReference type="PROSITE" id="PS51866">
    <property type="entry name" value="MOP"/>
    <property type="match status" value="1"/>
</dbReference>
<organism evidence="8">
    <name type="scientific">Acetithermum autotrophicum</name>
    <dbReference type="NCBI Taxonomy" id="1446466"/>
    <lineage>
        <taxon>Bacteria</taxon>
        <taxon>Candidatus Bipolaricaulota</taxon>
        <taxon>Candidatus Acetithermum</taxon>
    </lineage>
</organism>
<reference evidence="8" key="1">
    <citation type="journal article" date="2005" name="Environ. Microbiol.">
        <title>Genetic and functional properties of uncultivated thermophilic crenarchaeotes from a subsurface gold mine as revealed by analysis of genome fragments.</title>
        <authorList>
            <person name="Nunoura T."/>
            <person name="Hirayama H."/>
            <person name="Takami H."/>
            <person name="Oida H."/>
            <person name="Nishi S."/>
            <person name="Shimamura S."/>
            <person name="Suzuki Y."/>
            <person name="Inagaki F."/>
            <person name="Takai K."/>
            <person name="Nealson K.H."/>
            <person name="Horikoshi K."/>
        </authorList>
    </citation>
    <scope>NUCLEOTIDE SEQUENCE</scope>
</reference>
<gene>
    <name evidence="8" type="ORF">HGMM_OP3C488</name>
</gene>
<dbReference type="InterPro" id="IPR027417">
    <property type="entry name" value="P-loop_NTPase"/>
</dbReference>
<dbReference type="PROSITE" id="PS50893">
    <property type="entry name" value="ABC_TRANSPORTER_2"/>
    <property type="match status" value="1"/>
</dbReference>
<dbReference type="PROSITE" id="PS00211">
    <property type="entry name" value="ABC_TRANSPORTER_1"/>
    <property type="match status" value="2"/>
</dbReference>
<evidence type="ECO:0000256" key="4">
    <source>
        <dbReference type="ARBA" id="ARBA00022840"/>
    </source>
</evidence>
<evidence type="ECO:0000259" key="7">
    <source>
        <dbReference type="PROSITE" id="PS51866"/>
    </source>
</evidence>
<proteinExistence type="predicted"/>
<protein>
    <submittedName>
        <fullName evidence="8">Molybdate transport system ATP binding protein</fullName>
    </submittedName>
</protein>
<dbReference type="SUPFAM" id="SSF50331">
    <property type="entry name" value="MOP-like"/>
    <property type="match status" value="1"/>
</dbReference>
<dbReference type="InterPro" id="IPR017871">
    <property type="entry name" value="ABC_transporter-like_CS"/>
</dbReference>
<evidence type="ECO:0000259" key="6">
    <source>
        <dbReference type="PROSITE" id="PS50893"/>
    </source>
</evidence>
<dbReference type="EMBL" id="AP011802">
    <property type="protein sequence ID" value="BAL59333.1"/>
    <property type="molecule type" value="Genomic_DNA"/>
</dbReference>
<dbReference type="Pfam" id="PF03459">
    <property type="entry name" value="TOBE"/>
    <property type="match status" value="1"/>
</dbReference>
<evidence type="ECO:0000256" key="5">
    <source>
        <dbReference type="PROSITE-ProRule" id="PRU01213"/>
    </source>
</evidence>
<keyword evidence="2 5" id="KW-0500">Molybdenum</keyword>
<keyword evidence="4" id="KW-0067">ATP-binding</keyword>
<feature type="domain" description="Mop" evidence="7">
    <location>
        <begin position="294"/>
        <end position="358"/>
    </location>
</feature>
<dbReference type="PANTHER" id="PTHR42781">
    <property type="entry name" value="SPERMIDINE/PUTRESCINE IMPORT ATP-BINDING PROTEIN POTA"/>
    <property type="match status" value="1"/>
</dbReference>
<dbReference type="Pfam" id="PF00005">
    <property type="entry name" value="ABC_tran"/>
    <property type="match status" value="1"/>
</dbReference>
<dbReference type="PANTHER" id="PTHR42781:SF4">
    <property type="entry name" value="SPERMIDINE_PUTRESCINE IMPORT ATP-BINDING PROTEIN POTA"/>
    <property type="match status" value="1"/>
</dbReference>
<keyword evidence="3" id="KW-0547">Nucleotide-binding</keyword>
<dbReference type="GO" id="GO:0016887">
    <property type="term" value="F:ATP hydrolysis activity"/>
    <property type="evidence" value="ECO:0007669"/>
    <property type="project" value="InterPro"/>
</dbReference>
<dbReference type="Gene3D" id="2.40.50.100">
    <property type="match status" value="1"/>
</dbReference>
<sequence length="360" mass="39159">MALVVSLQKKLPNGLTVSADCSISLKTPAVLVLFGPSGSGKTTLLRCLAGLERPDDGKILYGDEVWFDAARTICLPPQQRRIGYLFQEYALFPHLTVEQNIAYGLSHLPPRERQMRVAEMIELFGLGALRTQRPTGLSGGERQRVALARALAPRPRLLLLDEPLSALDAPTRERLRGELRRLLKNLGIPTIVVTHDRLEALALGDMMAVLIAGQMRQVGVVPEVFSHPADLAVAEAVGMENVLPARVIAREGELVKLSINGRELFAVGRAPSDEVLACIRAEDVLIFREEHTSGVSARNQVRGRIAALGSEGPLVRVTIECGFPLISVITRQACEELGLREGRPVTAIIKAAAIHLVLRS</sequence>
<evidence type="ECO:0000313" key="8">
    <source>
        <dbReference type="EMBL" id="BAL59333.1"/>
    </source>
</evidence>
<dbReference type="InterPro" id="IPR050093">
    <property type="entry name" value="ABC_SmlMolc_Importer"/>
</dbReference>
<name>H5ST43_ACEAU</name>
<evidence type="ECO:0000256" key="2">
    <source>
        <dbReference type="ARBA" id="ARBA00022505"/>
    </source>
</evidence>
<dbReference type="SUPFAM" id="SSF52540">
    <property type="entry name" value="P-loop containing nucleoside triphosphate hydrolases"/>
    <property type="match status" value="1"/>
</dbReference>
<evidence type="ECO:0000256" key="3">
    <source>
        <dbReference type="ARBA" id="ARBA00022741"/>
    </source>
</evidence>
<dbReference type="InterPro" id="IPR008995">
    <property type="entry name" value="Mo/tungstate-bd_C_term_dom"/>
</dbReference>
<dbReference type="GO" id="GO:0005524">
    <property type="term" value="F:ATP binding"/>
    <property type="evidence" value="ECO:0007669"/>
    <property type="project" value="UniProtKB-KW"/>
</dbReference>
<dbReference type="GO" id="GO:0015689">
    <property type="term" value="P:molybdate ion transport"/>
    <property type="evidence" value="ECO:0007669"/>
    <property type="project" value="InterPro"/>
</dbReference>
<feature type="domain" description="ABC transporter" evidence="6">
    <location>
        <begin position="2"/>
        <end position="237"/>
    </location>
</feature>
<keyword evidence="1" id="KW-0813">Transport</keyword>
<evidence type="ECO:0000256" key="1">
    <source>
        <dbReference type="ARBA" id="ARBA00022448"/>
    </source>
</evidence>
<dbReference type="InterPro" id="IPR005116">
    <property type="entry name" value="Transp-assoc_OB_typ1"/>
</dbReference>